<sequence>MRGLFIAVTLLLLPGLAQADAIAARFSVSR</sequence>
<accession>A0A447KN24</accession>
<name>A0A447KN24_SEROD</name>
<gene>
    <name evidence="1" type="ORF">NCTC11214_01236</name>
</gene>
<dbReference type="EMBL" id="LR134117">
    <property type="protein sequence ID" value="VDZ53920.1"/>
    <property type="molecule type" value="Genomic_DNA"/>
</dbReference>
<dbReference type="AlphaFoldDB" id="A0A447KN24"/>
<evidence type="ECO:0000313" key="2">
    <source>
        <dbReference type="Proteomes" id="UP000281391"/>
    </source>
</evidence>
<organism evidence="1 2">
    <name type="scientific">Serratia odorifera</name>
    <dbReference type="NCBI Taxonomy" id="618"/>
    <lineage>
        <taxon>Bacteria</taxon>
        <taxon>Pseudomonadati</taxon>
        <taxon>Pseudomonadota</taxon>
        <taxon>Gammaproteobacteria</taxon>
        <taxon>Enterobacterales</taxon>
        <taxon>Yersiniaceae</taxon>
        <taxon>Serratia</taxon>
    </lineage>
</organism>
<reference evidence="1 2" key="1">
    <citation type="submission" date="2018-12" db="EMBL/GenBank/DDBJ databases">
        <authorList>
            <consortium name="Pathogen Informatics"/>
        </authorList>
    </citation>
    <scope>NUCLEOTIDE SEQUENCE [LARGE SCALE GENOMIC DNA]</scope>
    <source>
        <strain evidence="1 2">NCTC11214</strain>
    </source>
</reference>
<evidence type="ECO:0000313" key="1">
    <source>
        <dbReference type="EMBL" id="VDZ53920.1"/>
    </source>
</evidence>
<protein>
    <submittedName>
        <fullName evidence="1">Uncharacterized protein</fullName>
    </submittedName>
</protein>
<dbReference type="Proteomes" id="UP000281391">
    <property type="component" value="Chromosome"/>
</dbReference>
<proteinExistence type="predicted"/>
<dbReference type="KEGG" id="sof:NCTC11214_01236"/>